<evidence type="ECO:0000259" key="14">
    <source>
        <dbReference type="Pfam" id="PF00593"/>
    </source>
</evidence>
<evidence type="ECO:0000256" key="13">
    <source>
        <dbReference type="SAM" id="SignalP"/>
    </source>
</evidence>
<keyword evidence="5 11" id="KW-0812">Transmembrane</keyword>
<keyword evidence="8 12" id="KW-0798">TonB box</keyword>
<keyword evidence="16" id="KW-0675">Receptor</keyword>
<dbReference type="InterPro" id="IPR000531">
    <property type="entry name" value="Beta-barrel_TonB"/>
</dbReference>
<dbReference type="RefSeq" id="WP_182169431.1">
    <property type="nucleotide sequence ID" value="NZ_JACFXU010000013.1"/>
</dbReference>
<keyword evidence="4" id="KW-0410">Iron transport</keyword>
<comment type="subcellular location">
    <subcellularLocation>
        <location evidence="1 11">Cell outer membrane</location>
        <topology evidence="1 11">Multi-pass membrane protein</topology>
    </subcellularLocation>
</comment>
<name>A0A7W2YJB2_9GAMM</name>
<keyword evidence="10 11" id="KW-0998">Cell outer membrane</keyword>
<dbReference type="Pfam" id="PF07715">
    <property type="entry name" value="Plug"/>
    <property type="match status" value="1"/>
</dbReference>
<evidence type="ECO:0000256" key="4">
    <source>
        <dbReference type="ARBA" id="ARBA00022496"/>
    </source>
</evidence>
<gene>
    <name evidence="16" type="ORF">H2508_04910</name>
</gene>
<reference evidence="16 17" key="1">
    <citation type="submission" date="2020-07" db="EMBL/GenBank/DDBJ databases">
        <title>Halieaceae bacterium, F7430, whole genome shotgun sequencing project.</title>
        <authorList>
            <person name="Jiang S."/>
            <person name="Liu Z.W."/>
            <person name="Du Z.J."/>
        </authorList>
    </citation>
    <scope>NUCLEOTIDE SEQUENCE [LARGE SCALE GENOMIC DNA]</scope>
    <source>
        <strain evidence="16 17">F7430</strain>
    </source>
</reference>
<dbReference type="Proteomes" id="UP000539350">
    <property type="component" value="Unassembled WGS sequence"/>
</dbReference>
<dbReference type="AlphaFoldDB" id="A0A7W2YJB2"/>
<accession>A0A7W2YJB2</accession>
<feature type="domain" description="TonB-dependent receptor-like beta-barrel" evidence="14">
    <location>
        <begin position="313"/>
        <end position="788"/>
    </location>
</feature>
<feature type="chain" id="PRO_5031535066" evidence="13">
    <location>
        <begin position="23"/>
        <end position="825"/>
    </location>
</feature>
<keyword evidence="13" id="KW-0732">Signal</keyword>
<dbReference type="GO" id="GO:0009279">
    <property type="term" value="C:cell outer membrane"/>
    <property type="evidence" value="ECO:0007669"/>
    <property type="project" value="UniProtKB-SubCell"/>
</dbReference>
<feature type="domain" description="TonB-dependent receptor plug" evidence="15">
    <location>
        <begin position="41"/>
        <end position="147"/>
    </location>
</feature>
<organism evidence="16 17">
    <name type="scientific">Sediminihaliea albiluteola</name>
    <dbReference type="NCBI Taxonomy" id="2758564"/>
    <lineage>
        <taxon>Bacteria</taxon>
        <taxon>Pseudomonadati</taxon>
        <taxon>Pseudomonadota</taxon>
        <taxon>Gammaproteobacteria</taxon>
        <taxon>Cellvibrionales</taxon>
        <taxon>Halieaceae</taxon>
        <taxon>Sediminihaliea</taxon>
    </lineage>
</organism>
<evidence type="ECO:0000256" key="2">
    <source>
        <dbReference type="ARBA" id="ARBA00022448"/>
    </source>
</evidence>
<evidence type="ECO:0000313" key="17">
    <source>
        <dbReference type="Proteomes" id="UP000539350"/>
    </source>
</evidence>
<evidence type="ECO:0000256" key="1">
    <source>
        <dbReference type="ARBA" id="ARBA00004571"/>
    </source>
</evidence>
<evidence type="ECO:0000256" key="7">
    <source>
        <dbReference type="ARBA" id="ARBA00023065"/>
    </source>
</evidence>
<dbReference type="PANTHER" id="PTHR32552">
    <property type="entry name" value="FERRICHROME IRON RECEPTOR-RELATED"/>
    <property type="match status" value="1"/>
</dbReference>
<keyword evidence="17" id="KW-1185">Reference proteome</keyword>
<dbReference type="PANTHER" id="PTHR32552:SF81">
    <property type="entry name" value="TONB-DEPENDENT OUTER MEMBRANE RECEPTOR"/>
    <property type="match status" value="1"/>
</dbReference>
<evidence type="ECO:0000256" key="12">
    <source>
        <dbReference type="RuleBase" id="RU003357"/>
    </source>
</evidence>
<dbReference type="Pfam" id="PF00593">
    <property type="entry name" value="TonB_dep_Rec_b-barrel"/>
    <property type="match status" value="1"/>
</dbReference>
<evidence type="ECO:0000256" key="11">
    <source>
        <dbReference type="PROSITE-ProRule" id="PRU01360"/>
    </source>
</evidence>
<dbReference type="InterPro" id="IPR036942">
    <property type="entry name" value="Beta-barrel_TonB_sf"/>
</dbReference>
<comment type="similarity">
    <text evidence="11 12">Belongs to the TonB-dependent receptor family.</text>
</comment>
<dbReference type="EMBL" id="JACFXU010000013">
    <property type="protein sequence ID" value="MBA6412444.1"/>
    <property type="molecule type" value="Genomic_DNA"/>
</dbReference>
<keyword evidence="6" id="KW-0408">Iron</keyword>
<proteinExistence type="inferred from homology"/>
<evidence type="ECO:0000256" key="8">
    <source>
        <dbReference type="ARBA" id="ARBA00023077"/>
    </source>
</evidence>
<comment type="caution">
    <text evidence="16">The sequence shown here is derived from an EMBL/GenBank/DDBJ whole genome shotgun (WGS) entry which is preliminary data.</text>
</comment>
<keyword evidence="9 11" id="KW-0472">Membrane</keyword>
<evidence type="ECO:0000259" key="15">
    <source>
        <dbReference type="Pfam" id="PF07715"/>
    </source>
</evidence>
<dbReference type="SUPFAM" id="SSF56935">
    <property type="entry name" value="Porins"/>
    <property type="match status" value="1"/>
</dbReference>
<evidence type="ECO:0000256" key="3">
    <source>
        <dbReference type="ARBA" id="ARBA00022452"/>
    </source>
</evidence>
<feature type="signal peptide" evidence="13">
    <location>
        <begin position="1"/>
        <end position="22"/>
    </location>
</feature>
<evidence type="ECO:0000256" key="5">
    <source>
        <dbReference type="ARBA" id="ARBA00022692"/>
    </source>
</evidence>
<dbReference type="GO" id="GO:0006826">
    <property type="term" value="P:iron ion transport"/>
    <property type="evidence" value="ECO:0007669"/>
    <property type="project" value="UniProtKB-KW"/>
</dbReference>
<keyword evidence="2 11" id="KW-0813">Transport</keyword>
<evidence type="ECO:0000256" key="9">
    <source>
        <dbReference type="ARBA" id="ARBA00023136"/>
    </source>
</evidence>
<sequence>MNPFKRHVLVAAVLTAVSSAHAQSVLEEVVVTAQKRSENVLDVPIAMSVFSANAVEKLSARNLTDLGRFTPGVEMNNDNALQPTYTIRGVETNDFTVGSDPAIAVYVDGVYAARGAGAEAALTDIARVEVLKGPQGTLFGRNATGGAIHVVSQPPVYESEGRAKISVGNYNRLDGEFMYNLPISESLALRAVAVKRQRDGFLKNISGPDMSEENMSSYRASLLWDASPNTEILWRVEYSELDQNGGAQFTLVDSVFAGGNPGMQLDPYGKIANDFESREKREMYASSLEINHQLGDLTLTSITGWRQFETELLEDLDGSNNPDYVFNSSNPDDNEYFSQEFRLSGASDKLKWTTGLAYSRETVEHSTSAEFNFSTLESFAWAEILRNSGSDTSQAFLSALAGLDQDQIDALGSLSRSEVSEVLPSYRQQQKDNGIDGIAMSAFIWSFLNDQGTLEQFGIATNPVQGLFQILNDVAPRIASYQPWVEKVDTSGTYESYALYGDATWSINEKMNLSGGLRYTYDEKRFNLYTAYQNQISGADFGLAFYNNGQAIVDSSQKDSWDSISGRLVLDYHLDDDQMAYASVATGFKSGGFNSLNFGPNIDTSYDEEEVINYELGFKSQLLEGRAQFNAAAFFYEYDNLQELKLLGQPIPSYNLRNADAEGYGIELEGYWLASERLALSGNYSWLKTKYTRFNLIEAAGETAADDLTGEPRVGTPEHKVNLALEYTLPIEDFGEVVSRLDYTWNDERVSSLTDPTRKVDAYDLANLRISFVPAGGRWEASLWSTNLFDEEVITVFGSNGDAIGSLTGWRIPPRMYGMDLLFHF</sequence>
<dbReference type="InterPro" id="IPR012910">
    <property type="entry name" value="Plug_dom"/>
</dbReference>
<keyword evidence="3 11" id="KW-1134">Transmembrane beta strand</keyword>
<evidence type="ECO:0000256" key="10">
    <source>
        <dbReference type="ARBA" id="ARBA00023237"/>
    </source>
</evidence>
<dbReference type="Gene3D" id="2.40.170.20">
    <property type="entry name" value="TonB-dependent receptor, beta-barrel domain"/>
    <property type="match status" value="2"/>
</dbReference>
<dbReference type="PROSITE" id="PS52016">
    <property type="entry name" value="TONB_DEPENDENT_REC_3"/>
    <property type="match status" value="1"/>
</dbReference>
<evidence type="ECO:0000313" key="16">
    <source>
        <dbReference type="EMBL" id="MBA6412444.1"/>
    </source>
</evidence>
<protein>
    <submittedName>
        <fullName evidence="16">TonB-dependent receptor</fullName>
    </submittedName>
</protein>
<evidence type="ECO:0000256" key="6">
    <source>
        <dbReference type="ARBA" id="ARBA00023004"/>
    </source>
</evidence>
<dbReference type="InterPro" id="IPR039426">
    <property type="entry name" value="TonB-dep_rcpt-like"/>
</dbReference>
<keyword evidence="7" id="KW-0406">Ion transport</keyword>